<evidence type="ECO:0000256" key="6">
    <source>
        <dbReference type="ARBA" id="ARBA00022989"/>
    </source>
</evidence>
<feature type="transmembrane region" description="Helical" evidence="8">
    <location>
        <begin position="129"/>
        <end position="152"/>
    </location>
</feature>
<keyword evidence="3 8" id="KW-0812">Transmembrane</keyword>
<keyword evidence="8 9" id="KW-0961">Cell wall biogenesis/degradation</keyword>
<accession>A0A9D1LWD6</accession>
<comment type="caution">
    <text evidence="10">The sequence shown here is derived from an EMBL/GenBank/DDBJ whole genome shotgun (WGS) entry which is preliminary data.</text>
</comment>
<reference evidence="10" key="2">
    <citation type="journal article" date="2021" name="PeerJ">
        <title>Extensive microbial diversity within the chicken gut microbiome revealed by metagenomics and culture.</title>
        <authorList>
            <person name="Gilroy R."/>
            <person name="Ravi A."/>
            <person name="Getino M."/>
            <person name="Pursley I."/>
            <person name="Horton D.L."/>
            <person name="Alikhan N.F."/>
            <person name="Baker D."/>
            <person name="Gharbi K."/>
            <person name="Hall N."/>
            <person name="Watson M."/>
            <person name="Adriaenssens E.M."/>
            <person name="Foster-Nyarko E."/>
            <person name="Jarju S."/>
            <person name="Secka A."/>
            <person name="Antonio M."/>
            <person name="Oren A."/>
            <person name="Chaudhuri R.R."/>
            <person name="La Ragione R."/>
            <person name="Hildebrand F."/>
            <person name="Pallen M.J."/>
        </authorList>
    </citation>
    <scope>NUCLEOTIDE SEQUENCE</scope>
    <source>
        <strain evidence="10">ChiSjej4B22-9803</strain>
    </source>
</reference>
<comment type="pathway">
    <text evidence="8">Cell wall biogenesis; peptidoglycan biosynthesis.</text>
</comment>
<dbReference type="AlphaFoldDB" id="A0A9D1LWD6"/>
<dbReference type="Pfam" id="PF03023">
    <property type="entry name" value="MurJ"/>
    <property type="match status" value="1"/>
</dbReference>
<keyword evidence="8 9" id="KW-0813">Transport</keyword>
<keyword evidence="7 8" id="KW-0472">Membrane</keyword>
<comment type="similarity">
    <text evidence="8 9">Belongs to the MurJ/MviN family.</text>
</comment>
<keyword evidence="2 8" id="KW-1003">Cell membrane</keyword>
<dbReference type="CDD" id="cd13123">
    <property type="entry name" value="MATE_MurJ_like"/>
    <property type="match status" value="1"/>
</dbReference>
<feature type="transmembrane region" description="Helical" evidence="8">
    <location>
        <begin position="189"/>
        <end position="208"/>
    </location>
</feature>
<dbReference type="GO" id="GO:0015648">
    <property type="term" value="F:lipid-linked peptidoglycan transporter activity"/>
    <property type="evidence" value="ECO:0007669"/>
    <property type="project" value="UniProtKB-UniRule"/>
</dbReference>
<feature type="transmembrane region" description="Helical" evidence="8">
    <location>
        <begin position="308"/>
        <end position="328"/>
    </location>
</feature>
<reference evidence="10" key="1">
    <citation type="submission" date="2020-10" db="EMBL/GenBank/DDBJ databases">
        <authorList>
            <person name="Gilroy R."/>
        </authorList>
    </citation>
    <scope>NUCLEOTIDE SEQUENCE</scope>
    <source>
        <strain evidence="10">ChiSjej4B22-9803</strain>
    </source>
</reference>
<dbReference type="GO" id="GO:0009252">
    <property type="term" value="P:peptidoglycan biosynthetic process"/>
    <property type="evidence" value="ECO:0007669"/>
    <property type="project" value="UniProtKB-UniRule"/>
</dbReference>
<evidence type="ECO:0000256" key="8">
    <source>
        <dbReference type="HAMAP-Rule" id="MF_02078"/>
    </source>
</evidence>
<dbReference type="PRINTS" id="PR01806">
    <property type="entry name" value="VIRFACTRMVIN"/>
</dbReference>
<comment type="subcellular location">
    <subcellularLocation>
        <location evidence="1 8">Cell membrane</location>
        <topology evidence="1 8">Multi-pass membrane protein</topology>
    </subcellularLocation>
</comment>
<proteinExistence type="inferred from homology"/>
<dbReference type="PANTHER" id="PTHR47019:SF1">
    <property type="entry name" value="LIPID II FLIPPASE MURJ"/>
    <property type="match status" value="1"/>
</dbReference>
<evidence type="ECO:0000256" key="7">
    <source>
        <dbReference type="ARBA" id="ARBA00023136"/>
    </source>
</evidence>
<feature type="transmembrane region" description="Helical" evidence="8">
    <location>
        <begin position="381"/>
        <end position="400"/>
    </location>
</feature>
<organism evidence="10 11">
    <name type="scientific">Candidatus Avimonoglobus intestinipullorum</name>
    <dbReference type="NCBI Taxonomy" id="2840699"/>
    <lineage>
        <taxon>Bacteria</taxon>
        <taxon>Bacillati</taxon>
        <taxon>Bacillota</taxon>
        <taxon>Clostridia</taxon>
        <taxon>Eubacteriales</taxon>
        <taxon>Candidatus Avimonoglobus</taxon>
    </lineage>
</organism>
<gene>
    <name evidence="8 10" type="primary">murJ</name>
    <name evidence="10" type="ORF">IAB04_08170</name>
</gene>
<evidence type="ECO:0000313" key="10">
    <source>
        <dbReference type="EMBL" id="HIU49330.1"/>
    </source>
</evidence>
<dbReference type="Proteomes" id="UP000824111">
    <property type="component" value="Unassembled WGS sequence"/>
</dbReference>
<evidence type="ECO:0000256" key="9">
    <source>
        <dbReference type="PIRNR" id="PIRNR002869"/>
    </source>
</evidence>
<evidence type="ECO:0000256" key="5">
    <source>
        <dbReference type="ARBA" id="ARBA00022984"/>
    </source>
</evidence>
<comment type="function">
    <text evidence="8 9">Involved in peptidoglycan biosynthesis. Transports lipid-linked peptidoglycan precursors from the inner to the outer leaflet of the cytoplasmic membrane.</text>
</comment>
<evidence type="ECO:0000256" key="4">
    <source>
        <dbReference type="ARBA" id="ARBA00022960"/>
    </source>
</evidence>
<feature type="transmembrane region" description="Helical" evidence="8">
    <location>
        <begin position="269"/>
        <end position="287"/>
    </location>
</feature>
<feature type="transmembrane region" description="Helical" evidence="8">
    <location>
        <begin position="447"/>
        <end position="465"/>
    </location>
</feature>
<name>A0A9D1LWD6_9FIRM</name>
<dbReference type="NCBIfam" id="TIGR01695">
    <property type="entry name" value="murJ_mviN"/>
    <property type="match status" value="1"/>
</dbReference>
<feature type="transmembrane region" description="Helical" evidence="8">
    <location>
        <begin position="229"/>
        <end position="249"/>
    </location>
</feature>
<protein>
    <recommendedName>
        <fullName evidence="8">Probable lipid II flippase MurJ</fullName>
    </recommendedName>
</protein>
<feature type="transmembrane region" description="Helical" evidence="8">
    <location>
        <begin position="159"/>
        <end position="177"/>
    </location>
</feature>
<dbReference type="GO" id="GO:0005886">
    <property type="term" value="C:plasma membrane"/>
    <property type="evidence" value="ECO:0007669"/>
    <property type="project" value="UniProtKB-SubCell"/>
</dbReference>
<evidence type="ECO:0000256" key="2">
    <source>
        <dbReference type="ARBA" id="ARBA00022475"/>
    </source>
</evidence>
<dbReference type="InterPro" id="IPR004268">
    <property type="entry name" value="MurJ"/>
</dbReference>
<keyword evidence="6 8" id="KW-1133">Transmembrane helix</keyword>
<dbReference type="PANTHER" id="PTHR47019">
    <property type="entry name" value="LIPID II FLIPPASE MURJ"/>
    <property type="match status" value="1"/>
</dbReference>
<feature type="transmembrane region" description="Helical" evidence="8">
    <location>
        <begin position="348"/>
        <end position="369"/>
    </location>
</feature>
<feature type="transmembrane region" description="Helical" evidence="8">
    <location>
        <begin position="58"/>
        <end position="76"/>
    </location>
</feature>
<dbReference type="InterPro" id="IPR051050">
    <property type="entry name" value="Lipid_II_flippase_MurJ/MviN"/>
</dbReference>
<sequence length="515" mass="55462">MSSTEKLLRTAGFMAIATLLAKICGLVREMLIAAYFATGMEGQAYVTATKLPTMLFDIVIGGVISASFIPVFNSILEQRDKAEAMAFANKFIGMVLSVTVLITVFGILFSDQLIGFLAPDFDAQTHMLASTLSSIMFPMIIFTGLAFSFVGILQSFGEFNIPAVMSLVSNVAVILYFPLFGKKFGVHGLAYAMLISWSLQVFIQIPSLKKIGFKFRPSLKLKDAYIKEALLLAGPMLVSTWVQPLYSIVNTRIASGMDGAVAMLEYANRLYVVVVGVFSFVVTNLIFPKLSRANASDNRQESDSLTVTSLKAIMIVILPLMAGFIILGKPVISIIYERGNFTAQDAELTGLALSCYSVGMIGFSINEILSKVFFSMHNSKTPMINAVASMAVNILCAYGFSKIWGVGGLALATAAGSSVNAVLNYICLRNYKGRIFERSDWVSMGKTVCATLLMAAVVVLLYTVLKTAVPDGLAGNLLTVGSCGVVGAGVYFAISYLIGVDEIRKIFKGGAKLEK</sequence>
<feature type="transmembrane region" description="Helical" evidence="8">
    <location>
        <begin position="406"/>
        <end position="426"/>
    </location>
</feature>
<dbReference type="EMBL" id="DVND01000206">
    <property type="protein sequence ID" value="HIU49330.1"/>
    <property type="molecule type" value="Genomic_DNA"/>
</dbReference>
<evidence type="ECO:0000313" key="11">
    <source>
        <dbReference type="Proteomes" id="UP000824111"/>
    </source>
</evidence>
<keyword evidence="4 8" id="KW-0133">Cell shape</keyword>
<dbReference type="HAMAP" id="MF_02078">
    <property type="entry name" value="MurJ_MviN"/>
    <property type="match status" value="1"/>
</dbReference>
<dbReference type="GO" id="GO:0008360">
    <property type="term" value="P:regulation of cell shape"/>
    <property type="evidence" value="ECO:0007669"/>
    <property type="project" value="UniProtKB-UniRule"/>
</dbReference>
<evidence type="ECO:0000256" key="1">
    <source>
        <dbReference type="ARBA" id="ARBA00004651"/>
    </source>
</evidence>
<keyword evidence="5 8" id="KW-0573">Peptidoglycan synthesis</keyword>
<feature type="transmembrane region" description="Helical" evidence="8">
    <location>
        <begin position="88"/>
        <end position="109"/>
    </location>
</feature>
<dbReference type="GO" id="GO:0071555">
    <property type="term" value="P:cell wall organization"/>
    <property type="evidence" value="ECO:0007669"/>
    <property type="project" value="UniProtKB-UniRule"/>
</dbReference>
<feature type="transmembrane region" description="Helical" evidence="8">
    <location>
        <begin position="477"/>
        <end position="498"/>
    </location>
</feature>
<feature type="transmembrane region" description="Helical" evidence="8">
    <location>
        <begin position="12"/>
        <end position="38"/>
    </location>
</feature>
<dbReference type="PIRSF" id="PIRSF002869">
    <property type="entry name" value="MviN"/>
    <property type="match status" value="1"/>
</dbReference>
<evidence type="ECO:0000256" key="3">
    <source>
        <dbReference type="ARBA" id="ARBA00022692"/>
    </source>
</evidence>
<dbReference type="GO" id="GO:0034204">
    <property type="term" value="P:lipid translocation"/>
    <property type="evidence" value="ECO:0007669"/>
    <property type="project" value="TreeGrafter"/>
</dbReference>